<accession>Q47WB5</accession>
<protein>
    <submittedName>
        <fullName evidence="1">Uncharacterized protein</fullName>
    </submittedName>
</protein>
<proteinExistence type="predicted"/>
<gene>
    <name evidence="1" type="ordered locus">CPS_4257</name>
</gene>
<evidence type="ECO:0000313" key="1">
    <source>
        <dbReference type="EMBL" id="AAZ28176.1"/>
    </source>
</evidence>
<dbReference type="EMBL" id="CP000083">
    <property type="protein sequence ID" value="AAZ28176.1"/>
    <property type="molecule type" value="Genomic_DNA"/>
</dbReference>
<reference evidence="1" key="1">
    <citation type="journal article" date="2005" name="Proc. Natl. Acad. Sci. U.S.A.">
        <title>The psychrophilic lifestyle as revealed by the genome sequence of Colwellia psychrerythraea 34H through genomic and proteomic analyses.</title>
        <authorList>
            <person name="Methe B.A."/>
            <person name="Nelson K.E."/>
            <person name="Deming J.W."/>
            <person name="Momen B."/>
            <person name="Melamud E."/>
            <person name="Zhang X."/>
            <person name="Moult J."/>
            <person name="Madupu R."/>
            <person name="Nelson W.C."/>
            <person name="Dodson R.J."/>
            <person name="Brinkac L.M."/>
            <person name="Daugherty S.C."/>
            <person name="Durkin A.S."/>
            <person name="DeBoy R.T."/>
            <person name="Kolonay J.F."/>
            <person name="Sullivan S.A."/>
            <person name="Zhou L."/>
            <person name="Davidsen T.M."/>
            <person name="Wu M."/>
            <person name="Huston A.L."/>
            <person name="Lewis M."/>
            <person name="Weaver B."/>
            <person name="Weidman J.F."/>
            <person name="Khouri H."/>
            <person name="Utterback T.R."/>
            <person name="Feldblyum T.V."/>
            <person name="Fraser C.M."/>
        </authorList>
    </citation>
    <scope>NUCLEOTIDE SEQUENCE [LARGE SCALE GENOMIC DNA]</scope>
    <source>
        <strain evidence="1">34H</strain>
    </source>
</reference>
<organism evidence="1 2">
    <name type="scientific">Colwellia psychrerythraea (strain 34H / ATCC BAA-681)</name>
    <name type="common">Vibrio psychroerythus</name>
    <dbReference type="NCBI Taxonomy" id="167879"/>
    <lineage>
        <taxon>Bacteria</taxon>
        <taxon>Pseudomonadati</taxon>
        <taxon>Pseudomonadota</taxon>
        <taxon>Gammaproteobacteria</taxon>
        <taxon>Alteromonadales</taxon>
        <taxon>Colwelliaceae</taxon>
        <taxon>Colwellia</taxon>
    </lineage>
</organism>
<dbReference type="Proteomes" id="UP000000547">
    <property type="component" value="Chromosome"/>
</dbReference>
<evidence type="ECO:0000313" key="2">
    <source>
        <dbReference type="Proteomes" id="UP000000547"/>
    </source>
</evidence>
<dbReference type="HOGENOM" id="CLU_2698272_0_0_6"/>
<sequence>MVIFTALSTFDVEQTHDKGSALYKYPINSCKNNLERSTNPMIIIQRLMLAVYYYFVYNRAKICRCQFVNLIST</sequence>
<dbReference type="KEGG" id="cps:CPS_4257"/>
<name>Q47WB5_COLP3</name>
<dbReference type="AlphaFoldDB" id="Q47WB5"/>